<feature type="compositionally biased region" description="Low complexity" evidence="1">
    <location>
        <begin position="41"/>
        <end position="62"/>
    </location>
</feature>
<accession>A0A8B8ETB1</accession>
<reference evidence="4 5" key="1">
    <citation type="submission" date="2025-04" db="UniProtKB">
        <authorList>
            <consortium name="RefSeq"/>
        </authorList>
    </citation>
    <scope>IDENTIFICATION</scope>
    <source>
        <tissue evidence="4 5">Whole sample</tissue>
    </source>
</reference>
<dbReference type="OrthoDB" id="6143281at2759"/>
<feature type="region of interest" description="Disordered" evidence="1">
    <location>
        <begin position="32"/>
        <end position="62"/>
    </location>
</feature>
<evidence type="ECO:0000256" key="1">
    <source>
        <dbReference type="SAM" id="MobiDB-lite"/>
    </source>
</evidence>
<name>A0A8B8ETB1_CRAVI</name>
<keyword evidence="3" id="KW-1185">Reference proteome</keyword>
<feature type="chain" id="PRO_5044666495" evidence="2">
    <location>
        <begin position="20"/>
        <end position="391"/>
    </location>
</feature>
<feature type="compositionally biased region" description="Low complexity" evidence="1">
    <location>
        <begin position="204"/>
        <end position="261"/>
    </location>
</feature>
<dbReference type="GeneID" id="111136553"/>
<protein>
    <submittedName>
        <fullName evidence="4 5">Integumentary mucin C.1-like isoform X1</fullName>
    </submittedName>
</protein>
<feature type="signal peptide" evidence="2">
    <location>
        <begin position="1"/>
        <end position="19"/>
    </location>
</feature>
<organism evidence="3 4">
    <name type="scientific">Crassostrea virginica</name>
    <name type="common">Eastern oyster</name>
    <dbReference type="NCBI Taxonomy" id="6565"/>
    <lineage>
        <taxon>Eukaryota</taxon>
        <taxon>Metazoa</taxon>
        <taxon>Spiralia</taxon>
        <taxon>Lophotrochozoa</taxon>
        <taxon>Mollusca</taxon>
        <taxon>Bivalvia</taxon>
        <taxon>Autobranchia</taxon>
        <taxon>Pteriomorphia</taxon>
        <taxon>Ostreida</taxon>
        <taxon>Ostreoidea</taxon>
        <taxon>Ostreidae</taxon>
        <taxon>Crassostrea</taxon>
    </lineage>
</organism>
<dbReference type="KEGG" id="cvn:111136553"/>
<dbReference type="AlphaFoldDB" id="A0A8B8ETB1"/>
<evidence type="ECO:0000313" key="3">
    <source>
        <dbReference type="Proteomes" id="UP000694844"/>
    </source>
</evidence>
<proteinExistence type="predicted"/>
<evidence type="ECO:0000256" key="2">
    <source>
        <dbReference type="SAM" id="SignalP"/>
    </source>
</evidence>
<dbReference type="Proteomes" id="UP000694844">
    <property type="component" value="Chromosome 5"/>
</dbReference>
<dbReference type="RefSeq" id="XP_022343196.1">
    <property type="nucleotide sequence ID" value="XM_022487488.1"/>
</dbReference>
<evidence type="ECO:0000313" key="4">
    <source>
        <dbReference type="RefSeq" id="XP_022343196.1"/>
    </source>
</evidence>
<evidence type="ECO:0000313" key="5">
    <source>
        <dbReference type="RefSeq" id="XP_022343197.1"/>
    </source>
</evidence>
<sequence length="391" mass="42419">MQLFCVLALILFTTDGVNSFFANQFWHPVTPTAKQHHTSQPTALPTTTIAKTTSEKPTTTTTRATSLAALTTKEQHACVCNTNHPQLVIFECPDRASNIIGFLYLQDTSFSLDLSSSHCQDIARSVISPDAWFPVIHDGKVGFIRNDAGVSIQMCPGPALTINGIQPKPCQKFVTPSPAGVSHTSHKLTPITSPRPTTAKSVPTTAIKTSTLPTTTTSTTATKTSKLPTTTTSTTAMKTSTLPTTTTSTTTRTVTPTTKPSTTSNIYDHACNSLEVVLELGKHEPVYHAHARQCAGGDSKNEAVVMKYCYATEPSTWTQGRQVLNHCSDIPPYTPINMYGFGSNMIISGIFIRCTSATEFLIIHQKDCIEGLRLDTINMQSGSGMFYVIHW</sequence>
<feature type="region of interest" description="Disordered" evidence="1">
    <location>
        <begin position="176"/>
        <end position="261"/>
    </location>
</feature>
<feature type="compositionally biased region" description="Polar residues" evidence="1">
    <location>
        <begin position="190"/>
        <end position="203"/>
    </location>
</feature>
<dbReference type="RefSeq" id="XP_022343197.1">
    <property type="nucleotide sequence ID" value="XM_022487489.1"/>
</dbReference>
<gene>
    <name evidence="4 5" type="primary">LOC111136553</name>
</gene>
<keyword evidence="2" id="KW-0732">Signal</keyword>